<evidence type="ECO:0000313" key="3">
    <source>
        <dbReference type="EMBL" id="UOO95252.1"/>
    </source>
</evidence>
<reference evidence="2" key="1">
    <citation type="journal article" date="2014" name="Int. J. Syst. Evol. Microbiol.">
        <title>Complete genome sequence of Corynebacterium casei LMG S-19264T (=DSM 44701T), isolated from a smear-ripened cheese.</title>
        <authorList>
            <consortium name="US DOE Joint Genome Institute (JGI-PGF)"/>
            <person name="Walter F."/>
            <person name="Albersmeier A."/>
            <person name="Kalinowski J."/>
            <person name="Ruckert C."/>
        </authorList>
    </citation>
    <scope>NUCLEOTIDE SEQUENCE</scope>
    <source>
        <strain evidence="2">JCM 12289</strain>
    </source>
</reference>
<dbReference type="GeneID" id="71760322"/>
<evidence type="ECO:0000313" key="2">
    <source>
        <dbReference type="EMBL" id="GAA0465469.1"/>
    </source>
</evidence>
<gene>
    <name evidence="2" type="ORF">GCM10008985_23040</name>
    <name evidence="3" type="ORF">MUK72_00700</name>
</gene>
<reference evidence="2" key="3">
    <citation type="submission" date="2023-12" db="EMBL/GenBank/DDBJ databases">
        <authorList>
            <person name="Sun Q."/>
            <person name="Inoue M."/>
        </authorList>
    </citation>
    <scope>NUCLEOTIDE SEQUENCE</scope>
    <source>
        <strain evidence="2">JCM 12289</strain>
    </source>
</reference>
<evidence type="ECO:0000259" key="1">
    <source>
        <dbReference type="Pfam" id="PF01930"/>
    </source>
</evidence>
<dbReference type="RefSeq" id="WP_244702707.1">
    <property type="nucleotide sequence ID" value="NZ_BAAADN010000034.1"/>
</dbReference>
<evidence type="ECO:0000313" key="4">
    <source>
        <dbReference type="Proteomes" id="UP000830542"/>
    </source>
</evidence>
<dbReference type="InterPro" id="IPR011604">
    <property type="entry name" value="PDDEXK-like_dom_sf"/>
</dbReference>
<dbReference type="Gene3D" id="3.90.320.10">
    <property type="match status" value="1"/>
</dbReference>
<dbReference type="AlphaFoldDB" id="A0AAV3SID6"/>
<dbReference type="EMBL" id="BAAADN010000034">
    <property type="protein sequence ID" value="GAA0465469.1"/>
    <property type="molecule type" value="Genomic_DNA"/>
</dbReference>
<feature type="domain" description="DUF83" evidence="1">
    <location>
        <begin position="148"/>
        <end position="206"/>
    </location>
</feature>
<proteinExistence type="predicted"/>
<organism evidence="2 5">
    <name type="scientific">Halococcus dombrowskii</name>
    <dbReference type="NCBI Taxonomy" id="179637"/>
    <lineage>
        <taxon>Archaea</taxon>
        <taxon>Methanobacteriati</taxon>
        <taxon>Methanobacteriota</taxon>
        <taxon>Stenosarchaea group</taxon>
        <taxon>Halobacteria</taxon>
        <taxon>Halobacteriales</taxon>
        <taxon>Halococcaceae</taxon>
        <taxon>Halococcus</taxon>
    </lineage>
</organism>
<dbReference type="InterPro" id="IPR022765">
    <property type="entry name" value="Dna2/Cas4_DUF83"/>
</dbReference>
<name>A0AAV3SID6_HALDO</name>
<protein>
    <submittedName>
        <fullName evidence="3">CRISPR-associated protein Cas4</fullName>
    </submittedName>
</protein>
<sequence>MGKHAFSDLRSAAYCPRQCYYRRQDDDRGPPPEVEQRRELAFRYDELLDGADLADAPIAVTPTQLRTNLSCAKARFDAFDELSDPTGRDVLLTGKDCRGIAHKILELDTPVPSLVSAGSPPENGVWQPQTVHAVAAAKALAYERETPVERAFVEYPTYGVIREVALTTRRKAAYRTAIRTLESIDGPPPRLDDRSKCESCEYREECGVKTRSLRSLLGLG</sequence>
<accession>A0AAV3SID6</accession>
<dbReference type="KEGG" id="hdo:MUK72_00700"/>
<dbReference type="Pfam" id="PF01930">
    <property type="entry name" value="Cas_Cas4"/>
    <property type="match status" value="1"/>
</dbReference>
<dbReference type="Proteomes" id="UP001500962">
    <property type="component" value="Unassembled WGS sequence"/>
</dbReference>
<dbReference type="EMBL" id="CP095005">
    <property type="protein sequence ID" value="UOO95252.1"/>
    <property type="molecule type" value="Genomic_DNA"/>
</dbReference>
<dbReference type="Proteomes" id="UP000830542">
    <property type="component" value="Chromosome"/>
</dbReference>
<reference evidence="3" key="2">
    <citation type="submission" date="2022-04" db="EMBL/GenBank/DDBJ databases">
        <title>Sequencing and genomic assembly of Halococcus dombrowskii.</title>
        <authorList>
            <person name="Lim S.W."/>
            <person name="MacLea K.S."/>
        </authorList>
    </citation>
    <scope>NUCLEOTIDE SEQUENCE</scope>
    <source>
        <strain evidence="3">H4</strain>
    </source>
</reference>
<evidence type="ECO:0000313" key="5">
    <source>
        <dbReference type="Proteomes" id="UP001500962"/>
    </source>
</evidence>
<keyword evidence="4" id="KW-1185">Reference proteome</keyword>